<dbReference type="InterPro" id="IPR002346">
    <property type="entry name" value="Mopterin_DH_FAD-bd"/>
</dbReference>
<feature type="domain" description="FAD-binding PCMH-type" evidence="5">
    <location>
        <begin position="1"/>
        <end position="188"/>
    </location>
</feature>
<sequence>MIYARLATLDEAVAQRSGGESVADVPAGGTHLSVQMTAGRRKRDIVADIKRIPELTATTCDDAGFHIASTVCGAKLNEHAALRTAWPGFREGMDFIGSMQVQNKATLAGNLCTRSPAADSVPGMIAAGATATVAGRTGRPEVPVAEIPRRPWPHDACAGRTDRGDPSAAAPLPCGRPISDPRLGQRRP</sequence>
<evidence type="ECO:0000256" key="4">
    <source>
        <dbReference type="SAM" id="MobiDB-lite"/>
    </source>
</evidence>
<dbReference type="SUPFAM" id="SSF56176">
    <property type="entry name" value="FAD-binding/transporter-associated domain-like"/>
    <property type="match status" value="1"/>
</dbReference>
<evidence type="ECO:0000259" key="5">
    <source>
        <dbReference type="PROSITE" id="PS51387"/>
    </source>
</evidence>
<dbReference type="InterPro" id="IPR016166">
    <property type="entry name" value="FAD-bd_PCMH"/>
</dbReference>
<dbReference type="RefSeq" id="WP_116221423.1">
    <property type="nucleotide sequence ID" value="NZ_CP038196.1"/>
</dbReference>
<dbReference type="InterPro" id="IPR051312">
    <property type="entry name" value="Diverse_Substr_Oxidored"/>
</dbReference>
<evidence type="ECO:0000256" key="3">
    <source>
        <dbReference type="ARBA" id="ARBA00023002"/>
    </source>
</evidence>
<dbReference type="Pfam" id="PF00941">
    <property type="entry name" value="FAD_binding_5"/>
    <property type="match status" value="1"/>
</dbReference>
<evidence type="ECO:0000313" key="6">
    <source>
        <dbReference type="EMBL" id="REF73327.1"/>
    </source>
</evidence>
<evidence type="ECO:0000256" key="2">
    <source>
        <dbReference type="ARBA" id="ARBA00022827"/>
    </source>
</evidence>
<dbReference type="GO" id="GO:0016491">
    <property type="term" value="F:oxidoreductase activity"/>
    <property type="evidence" value="ECO:0007669"/>
    <property type="project" value="UniProtKB-KW"/>
</dbReference>
<comment type="caution">
    <text evidence="6">The sequence shown here is derived from an EMBL/GenBank/DDBJ whole genome shotgun (WGS) entry which is preliminary data.</text>
</comment>
<organism evidence="6 7">
    <name type="scientific">Paracoccus versutus</name>
    <name type="common">Thiobacillus versutus</name>
    <dbReference type="NCBI Taxonomy" id="34007"/>
    <lineage>
        <taxon>Bacteria</taxon>
        <taxon>Pseudomonadati</taxon>
        <taxon>Pseudomonadota</taxon>
        <taxon>Alphaproteobacteria</taxon>
        <taxon>Rhodobacterales</taxon>
        <taxon>Paracoccaceae</taxon>
        <taxon>Paracoccus</taxon>
    </lineage>
</organism>
<gene>
    <name evidence="6" type="ORF">BDD41_1878</name>
</gene>
<dbReference type="PROSITE" id="PS51387">
    <property type="entry name" value="FAD_PCMH"/>
    <property type="match status" value="1"/>
</dbReference>
<dbReference type="InterPro" id="IPR036318">
    <property type="entry name" value="FAD-bd_PCMH-like_sf"/>
</dbReference>
<dbReference type="AlphaFoldDB" id="A0A3D9XSA7"/>
<dbReference type="PANTHER" id="PTHR42659">
    <property type="entry name" value="XANTHINE DEHYDROGENASE SUBUNIT C-RELATED"/>
    <property type="match status" value="1"/>
</dbReference>
<evidence type="ECO:0000256" key="1">
    <source>
        <dbReference type="ARBA" id="ARBA00022630"/>
    </source>
</evidence>
<feature type="region of interest" description="Disordered" evidence="4">
    <location>
        <begin position="137"/>
        <end position="188"/>
    </location>
</feature>
<dbReference type="InterPro" id="IPR016169">
    <property type="entry name" value="FAD-bd_PCMH_sub2"/>
</dbReference>
<dbReference type="PANTHER" id="PTHR42659:SF2">
    <property type="entry name" value="XANTHINE DEHYDROGENASE SUBUNIT C-RELATED"/>
    <property type="match status" value="1"/>
</dbReference>
<keyword evidence="3" id="KW-0560">Oxidoreductase</keyword>
<protein>
    <submittedName>
        <fullName evidence="6">Molybdopterin-dependent oxidoreductase-like protein</fullName>
    </submittedName>
</protein>
<keyword evidence="1" id="KW-0285">Flavoprotein</keyword>
<dbReference type="Proteomes" id="UP000256941">
    <property type="component" value="Unassembled WGS sequence"/>
</dbReference>
<reference evidence="6 7" key="1">
    <citation type="submission" date="2018-08" db="EMBL/GenBank/DDBJ databases">
        <title>Genomic Encyclopedia of Archaeal and Bacterial Type Strains, Phase II (KMG-II): from individual species to whole genera.</title>
        <authorList>
            <person name="Goeker M."/>
        </authorList>
    </citation>
    <scope>NUCLEOTIDE SEQUENCE [LARGE SCALE GENOMIC DNA]</scope>
    <source>
        <strain evidence="6 7">DSM 17099</strain>
    </source>
</reference>
<name>A0A3D9XSA7_PARVE</name>
<proteinExistence type="predicted"/>
<dbReference type="EMBL" id="QTUJ01000001">
    <property type="protein sequence ID" value="REF73327.1"/>
    <property type="molecule type" value="Genomic_DNA"/>
</dbReference>
<evidence type="ECO:0000313" key="7">
    <source>
        <dbReference type="Proteomes" id="UP000256941"/>
    </source>
</evidence>
<keyword evidence="2" id="KW-0274">FAD</keyword>
<accession>A0A3D9XSA7</accession>
<dbReference type="Gene3D" id="3.30.465.10">
    <property type="match status" value="1"/>
</dbReference>
<dbReference type="GO" id="GO:0071949">
    <property type="term" value="F:FAD binding"/>
    <property type="evidence" value="ECO:0007669"/>
    <property type="project" value="InterPro"/>
</dbReference>